<keyword evidence="4 9" id="KW-0547">Nucleotide-binding</keyword>
<dbReference type="PANTHER" id="PTHR24363:SF0">
    <property type="entry name" value="SERINE_THREONINE KINASE LIKE DOMAIN CONTAINING 1"/>
    <property type="match status" value="1"/>
</dbReference>
<feature type="domain" description="Protein kinase" evidence="10">
    <location>
        <begin position="12"/>
        <end position="268"/>
    </location>
</feature>
<dbReference type="SMART" id="SM00220">
    <property type="entry name" value="S_TKc"/>
    <property type="match status" value="1"/>
</dbReference>
<dbReference type="GO" id="GO:0005524">
    <property type="term" value="F:ATP binding"/>
    <property type="evidence" value="ECO:0007669"/>
    <property type="project" value="UniProtKB-UniRule"/>
</dbReference>
<sequence>MAEEGYTIGERYRLLTQIGEGGMSRVYLALDTVLNKQWAAKEIKHVEDPAQRELIVKSLVTEANMIKRFDHPAIPRIVDIIDEEGTLYVIMDYVEGRTLAEILELEGPQSEEKVVDWALQLLDALEYLHQRKPPVIFRDMKPANVMLKPNGLVELIDFGIAREYREDGSSTTAAIGDTVQLGTRGFAPPEQYGGSGQTDARTDVYALGATMYNLVTGKNPSDPPYTMAPIRQVRPELSAGLERIIAKATQANPDDRYQGCAEMAYDLAHYREEDDQHKATLRRTWHGFVGLVAAACVSLAVGIGGTVGYNVTLNSNYDYWMNIAEQSSDKEEASEAYVRAAAIKPGEVDPYLGLCQIYRADLDFSAEEERQIREALLPHISELEQSPQWGEMAFSIGKLYWYNYGVNDAAENADELDAGRASRIRAASQWMHNAADAPGFENAELAQVYADIADFNTDIVPLINEGSDAGMYGPYYERLSALVDVMSNEDNEVMRLEVANLTLDACRTYSRKFRADGVSDLELLDLCDRAQALAEDTQPTTELLDDERTQALASVNPARQAVNDAYVDVEA</sequence>
<dbReference type="Gene3D" id="3.30.200.20">
    <property type="entry name" value="Phosphorylase Kinase, domain 1"/>
    <property type="match status" value="1"/>
</dbReference>
<dbReference type="CDD" id="cd14014">
    <property type="entry name" value="STKc_PknB_like"/>
    <property type="match status" value="1"/>
</dbReference>
<dbReference type="EMBL" id="DVMQ01000006">
    <property type="protein sequence ID" value="HIU23681.1"/>
    <property type="molecule type" value="Genomic_DNA"/>
</dbReference>
<evidence type="ECO:0000256" key="1">
    <source>
        <dbReference type="ARBA" id="ARBA00012513"/>
    </source>
</evidence>
<keyword evidence="6 9" id="KW-0067">ATP-binding</keyword>
<evidence type="ECO:0000256" key="5">
    <source>
        <dbReference type="ARBA" id="ARBA00022777"/>
    </source>
</evidence>
<keyword evidence="2 11" id="KW-0723">Serine/threonine-protein kinase</keyword>
<protein>
    <recommendedName>
        <fullName evidence="1">non-specific serine/threonine protein kinase</fullName>
        <ecNumber evidence="1">2.7.11.1</ecNumber>
    </recommendedName>
</protein>
<dbReference type="PANTHER" id="PTHR24363">
    <property type="entry name" value="SERINE/THREONINE PROTEIN KINASE"/>
    <property type="match status" value="1"/>
</dbReference>
<evidence type="ECO:0000256" key="4">
    <source>
        <dbReference type="ARBA" id="ARBA00022741"/>
    </source>
</evidence>
<evidence type="ECO:0000256" key="7">
    <source>
        <dbReference type="ARBA" id="ARBA00047899"/>
    </source>
</evidence>
<gene>
    <name evidence="11" type="ORF">IAD17_02000</name>
</gene>
<evidence type="ECO:0000256" key="8">
    <source>
        <dbReference type="ARBA" id="ARBA00048679"/>
    </source>
</evidence>
<dbReference type="Proteomes" id="UP000824078">
    <property type="component" value="Unassembled WGS sequence"/>
</dbReference>
<comment type="catalytic activity">
    <reaction evidence="7">
        <text>L-threonyl-[protein] + ATP = O-phospho-L-threonyl-[protein] + ADP + H(+)</text>
        <dbReference type="Rhea" id="RHEA:46608"/>
        <dbReference type="Rhea" id="RHEA-COMP:11060"/>
        <dbReference type="Rhea" id="RHEA-COMP:11605"/>
        <dbReference type="ChEBI" id="CHEBI:15378"/>
        <dbReference type="ChEBI" id="CHEBI:30013"/>
        <dbReference type="ChEBI" id="CHEBI:30616"/>
        <dbReference type="ChEBI" id="CHEBI:61977"/>
        <dbReference type="ChEBI" id="CHEBI:456216"/>
        <dbReference type="EC" id="2.7.11.1"/>
    </reaction>
</comment>
<dbReference type="PROSITE" id="PS50011">
    <property type="entry name" value="PROTEIN_KINASE_DOM"/>
    <property type="match status" value="1"/>
</dbReference>
<evidence type="ECO:0000256" key="2">
    <source>
        <dbReference type="ARBA" id="ARBA00022527"/>
    </source>
</evidence>
<evidence type="ECO:0000256" key="3">
    <source>
        <dbReference type="ARBA" id="ARBA00022679"/>
    </source>
</evidence>
<dbReference type="InterPro" id="IPR011009">
    <property type="entry name" value="Kinase-like_dom_sf"/>
</dbReference>
<organism evidence="11 12">
    <name type="scientific">Candidatus Coprovicinus avistercoris</name>
    <dbReference type="NCBI Taxonomy" id="2840754"/>
    <lineage>
        <taxon>Bacteria</taxon>
        <taxon>Bacillati</taxon>
        <taxon>Actinomycetota</taxon>
        <taxon>Coriobacteriia</taxon>
        <taxon>Coriobacteriales</taxon>
        <taxon>Coriobacteriaceae</taxon>
        <taxon>Coriobacteriaceae incertae sedis</taxon>
        <taxon>Candidatus Coprovicinus</taxon>
    </lineage>
</organism>
<keyword evidence="3" id="KW-0808">Transferase</keyword>
<dbReference type="SUPFAM" id="SSF56112">
    <property type="entry name" value="Protein kinase-like (PK-like)"/>
    <property type="match status" value="1"/>
</dbReference>
<reference evidence="11" key="2">
    <citation type="journal article" date="2021" name="PeerJ">
        <title>Extensive microbial diversity within the chicken gut microbiome revealed by metagenomics and culture.</title>
        <authorList>
            <person name="Gilroy R."/>
            <person name="Ravi A."/>
            <person name="Getino M."/>
            <person name="Pursley I."/>
            <person name="Horton D.L."/>
            <person name="Alikhan N.F."/>
            <person name="Baker D."/>
            <person name="Gharbi K."/>
            <person name="Hall N."/>
            <person name="Watson M."/>
            <person name="Adriaenssens E.M."/>
            <person name="Foster-Nyarko E."/>
            <person name="Jarju S."/>
            <person name="Secka A."/>
            <person name="Antonio M."/>
            <person name="Oren A."/>
            <person name="Chaudhuri R.R."/>
            <person name="La Ragione R."/>
            <person name="Hildebrand F."/>
            <person name="Pallen M.J."/>
        </authorList>
    </citation>
    <scope>NUCLEOTIDE SEQUENCE</scope>
    <source>
        <strain evidence="11">ChiHjej12B11-29160</strain>
    </source>
</reference>
<evidence type="ECO:0000313" key="11">
    <source>
        <dbReference type="EMBL" id="HIU23681.1"/>
    </source>
</evidence>
<dbReference type="GO" id="GO:0004674">
    <property type="term" value="F:protein serine/threonine kinase activity"/>
    <property type="evidence" value="ECO:0007669"/>
    <property type="project" value="UniProtKB-KW"/>
</dbReference>
<comment type="catalytic activity">
    <reaction evidence="8">
        <text>L-seryl-[protein] + ATP = O-phospho-L-seryl-[protein] + ADP + H(+)</text>
        <dbReference type="Rhea" id="RHEA:17989"/>
        <dbReference type="Rhea" id="RHEA-COMP:9863"/>
        <dbReference type="Rhea" id="RHEA-COMP:11604"/>
        <dbReference type="ChEBI" id="CHEBI:15378"/>
        <dbReference type="ChEBI" id="CHEBI:29999"/>
        <dbReference type="ChEBI" id="CHEBI:30616"/>
        <dbReference type="ChEBI" id="CHEBI:83421"/>
        <dbReference type="ChEBI" id="CHEBI:456216"/>
        <dbReference type="EC" id="2.7.11.1"/>
    </reaction>
</comment>
<dbReference type="Pfam" id="PF00069">
    <property type="entry name" value="Pkinase"/>
    <property type="match status" value="1"/>
</dbReference>
<evidence type="ECO:0000256" key="9">
    <source>
        <dbReference type="PROSITE-ProRule" id="PRU10141"/>
    </source>
</evidence>
<dbReference type="EC" id="2.7.11.1" evidence="1"/>
<evidence type="ECO:0000259" key="10">
    <source>
        <dbReference type="PROSITE" id="PS50011"/>
    </source>
</evidence>
<comment type="caution">
    <text evidence="11">The sequence shown here is derived from an EMBL/GenBank/DDBJ whole genome shotgun (WGS) entry which is preliminary data.</text>
</comment>
<name>A0A9D1HW67_9ACTN</name>
<evidence type="ECO:0000313" key="12">
    <source>
        <dbReference type="Proteomes" id="UP000824078"/>
    </source>
</evidence>
<evidence type="ECO:0000256" key="6">
    <source>
        <dbReference type="ARBA" id="ARBA00022840"/>
    </source>
</evidence>
<dbReference type="PROSITE" id="PS00107">
    <property type="entry name" value="PROTEIN_KINASE_ATP"/>
    <property type="match status" value="1"/>
</dbReference>
<proteinExistence type="predicted"/>
<dbReference type="Gene3D" id="1.10.510.10">
    <property type="entry name" value="Transferase(Phosphotransferase) domain 1"/>
    <property type="match status" value="1"/>
</dbReference>
<dbReference type="InterPro" id="IPR017441">
    <property type="entry name" value="Protein_kinase_ATP_BS"/>
</dbReference>
<accession>A0A9D1HW67</accession>
<keyword evidence="5 11" id="KW-0418">Kinase</keyword>
<reference evidence="11" key="1">
    <citation type="submission" date="2020-10" db="EMBL/GenBank/DDBJ databases">
        <authorList>
            <person name="Gilroy R."/>
        </authorList>
    </citation>
    <scope>NUCLEOTIDE SEQUENCE</scope>
    <source>
        <strain evidence="11">ChiHjej12B11-29160</strain>
    </source>
</reference>
<dbReference type="InterPro" id="IPR000719">
    <property type="entry name" value="Prot_kinase_dom"/>
</dbReference>
<feature type="binding site" evidence="9">
    <location>
        <position position="41"/>
    </location>
    <ligand>
        <name>ATP</name>
        <dbReference type="ChEBI" id="CHEBI:30616"/>
    </ligand>
</feature>
<dbReference type="AlphaFoldDB" id="A0A9D1HW67"/>